<dbReference type="EMBL" id="VEPZ02001363">
    <property type="protein sequence ID" value="KAE8677242.1"/>
    <property type="molecule type" value="Genomic_DNA"/>
</dbReference>
<reference evidence="3" key="1">
    <citation type="submission" date="2019-09" db="EMBL/GenBank/DDBJ databases">
        <title>Draft genome information of white flower Hibiscus syriacus.</title>
        <authorList>
            <person name="Kim Y.-M."/>
        </authorList>
    </citation>
    <scope>NUCLEOTIDE SEQUENCE [LARGE SCALE GENOMIC DNA]</scope>
    <source>
        <strain evidence="3">YM2019G1</strain>
    </source>
</reference>
<feature type="region of interest" description="Disordered" evidence="2">
    <location>
        <begin position="1"/>
        <end position="20"/>
    </location>
</feature>
<dbReference type="Proteomes" id="UP000436088">
    <property type="component" value="Unassembled WGS sequence"/>
</dbReference>
<feature type="coiled-coil region" evidence="1">
    <location>
        <begin position="21"/>
        <end position="69"/>
    </location>
</feature>
<dbReference type="PANTHER" id="PTHR48248:SF5">
    <property type="entry name" value="UVR DOMAIN-CONTAINING PROTEIN"/>
    <property type="match status" value="1"/>
</dbReference>
<keyword evidence="1" id="KW-0175">Coiled coil</keyword>
<dbReference type="AlphaFoldDB" id="A0A6A2XP15"/>
<comment type="caution">
    <text evidence="3">The sequence shown here is derived from an EMBL/GenBank/DDBJ whole genome shotgun (WGS) entry which is preliminary data.</text>
</comment>
<sequence>MHSNTSEAATGRQHLHKKRRLANINCSMKKLRMAMEEANDEQNNMKEAEGNLTENLEAMEVECHKLRQETILVTQQTVNTQIRLSLMFQILKARGNRDFPQASRLTSALRELMEKEK</sequence>
<evidence type="ECO:0000313" key="3">
    <source>
        <dbReference type="EMBL" id="KAE8677242.1"/>
    </source>
</evidence>
<protein>
    <submittedName>
        <fullName evidence="3">Retrotransposon, unclassified-like protein</fullName>
    </submittedName>
</protein>
<evidence type="ECO:0000256" key="1">
    <source>
        <dbReference type="SAM" id="Coils"/>
    </source>
</evidence>
<gene>
    <name evidence="3" type="ORF">F3Y22_tig00111540pilonHSYRG00025</name>
</gene>
<name>A0A6A2XP15_HIBSY</name>
<dbReference type="PANTHER" id="PTHR48248">
    <property type="entry name" value="UVR DOMAIN-CONTAINING PROTEIN"/>
    <property type="match status" value="1"/>
</dbReference>
<proteinExistence type="predicted"/>
<accession>A0A6A2XP15</accession>
<organism evidence="3 4">
    <name type="scientific">Hibiscus syriacus</name>
    <name type="common">Rose of Sharon</name>
    <dbReference type="NCBI Taxonomy" id="106335"/>
    <lineage>
        <taxon>Eukaryota</taxon>
        <taxon>Viridiplantae</taxon>
        <taxon>Streptophyta</taxon>
        <taxon>Embryophyta</taxon>
        <taxon>Tracheophyta</taxon>
        <taxon>Spermatophyta</taxon>
        <taxon>Magnoliopsida</taxon>
        <taxon>eudicotyledons</taxon>
        <taxon>Gunneridae</taxon>
        <taxon>Pentapetalae</taxon>
        <taxon>rosids</taxon>
        <taxon>malvids</taxon>
        <taxon>Malvales</taxon>
        <taxon>Malvaceae</taxon>
        <taxon>Malvoideae</taxon>
        <taxon>Hibiscus</taxon>
    </lineage>
</organism>
<keyword evidence="4" id="KW-1185">Reference proteome</keyword>
<evidence type="ECO:0000313" key="4">
    <source>
        <dbReference type="Proteomes" id="UP000436088"/>
    </source>
</evidence>
<evidence type="ECO:0000256" key="2">
    <source>
        <dbReference type="SAM" id="MobiDB-lite"/>
    </source>
</evidence>